<reference evidence="5" key="1">
    <citation type="journal article" date="2020" name="Stud. Mycol.">
        <title>101 Dothideomycetes genomes: a test case for predicting lifestyles and emergence of pathogens.</title>
        <authorList>
            <person name="Haridas S."/>
            <person name="Albert R."/>
            <person name="Binder M."/>
            <person name="Bloem J."/>
            <person name="Labutti K."/>
            <person name="Salamov A."/>
            <person name="Andreopoulos B."/>
            <person name="Baker S."/>
            <person name="Barry K."/>
            <person name="Bills G."/>
            <person name="Bluhm B."/>
            <person name="Cannon C."/>
            <person name="Castanera R."/>
            <person name="Culley D."/>
            <person name="Daum C."/>
            <person name="Ezra D."/>
            <person name="Gonzalez J."/>
            <person name="Henrissat B."/>
            <person name="Kuo A."/>
            <person name="Liang C."/>
            <person name="Lipzen A."/>
            <person name="Lutzoni F."/>
            <person name="Magnuson J."/>
            <person name="Mondo S."/>
            <person name="Nolan M."/>
            <person name="Ohm R."/>
            <person name="Pangilinan J."/>
            <person name="Park H.-J."/>
            <person name="Ramirez L."/>
            <person name="Alfaro M."/>
            <person name="Sun H."/>
            <person name="Tritt A."/>
            <person name="Yoshinaga Y."/>
            <person name="Zwiers L.-H."/>
            <person name="Turgeon B."/>
            <person name="Goodwin S."/>
            <person name="Spatafora J."/>
            <person name="Crous P."/>
            <person name="Grigoriev I."/>
        </authorList>
    </citation>
    <scope>NUCLEOTIDE SEQUENCE</scope>
    <source>
        <strain evidence="5">ATCC 36951</strain>
    </source>
</reference>
<dbReference type="SUPFAM" id="SSF51735">
    <property type="entry name" value="NAD(P)-binding Rossmann-fold domains"/>
    <property type="match status" value="1"/>
</dbReference>
<dbReference type="FunFam" id="3.40.50.720:FF:000084">
    <property type="entry name" value="Short-chain dehydrogenase reductase"/>
    <property type="match status" value="1"/>
</dbReference>
<keyword evidence="2" id="KW-0521">NADP</keyword>
<dbReference type="Gene3D" id="3.40.50.720">
    <property type="entry name" value="NAD(P)-binding Rossmann-like Domain"/>
    <property type="match status" value="1"/>
</dbReference>
<organism evidence="5 6">
    <name type="scientific">Zasmidium cellare ATCC 36951</name>
    <dbReference type="NCBI Taxonomy" id="1080233"/>
    <lineage>
        <taxon>Eukaryota</taxon>
        <taxon>Fungi</taxon>
        <taxon>Dikarya</taxon>
        <taxon>Ascomycota</taxon>
        <taxon>Pezizomycotina</taxon>
        <taxon>Dothideomycetes</taxon>
        <taxon>Dothideomycetidae</taxon>
        <taxon>Mycosphaerellales</taxon>
        <taxon>Mycosphaerellaceae</taxon>
        <taxon>Zasmidium</taxon>
    </lineage>
</organism>
<name>A0A6A6BYK1_ZASCE</name>
<dbReference type="GO" id="GO:0016614">
    <property type="term" value="F:oxidoreductase activity, acting on CH-OH group of donors"/>
    <property type="evidence" value="ECO:0007669"/>
    <property type="project" value="UniProtKB-ARBA"/>
</dbReference>
<proteinExistence type="inferred from homology"/>
<protein>
    <submittedName>
        <fullName evidence="5">Uncharacterized protein</fullName>
    </submittedName>
</protein>
<comment type="similarity">
    <text evidence="1">Belongs to the short-chain dehydrogenases/reductases (SDR) family.</text>
</comment>
<evidence type="ECO:0000313" key="6">
    <source>
        <dbReference type="Proteomes" id="UP000799537"/>
    </source>
</evidence>
<dbReference type="PANTHER" id="PTHR48107">
    <property type="entry name" value="NADPH-DEPENDENT ALDEHYDE REDUCTASE-LIKE PROTEIN, CHLOROPLASTIC-RELATED"/>
    <property type="match status" value="1"/>
</dbReference>
<dbReference type="PROSITE" id="PS00061">
    <property type="entry name" value="ADH_SHORT"/>
    <property type="match status" value="1"/>
</dbReference>
<evidence type="ECO:0000256" key="3">
    <source>
        <dbReference type="ARBA" id="ARBA00023002"/>
    </source>
</evidence>
<evidence type="ECO:0000256" key="1">
    <source>
        <dbReference type="ARBA" id="ARBA00006484"/>
    </source>
</evidence>
<accession>A0A6A6BYK1</accession>
<keyword evidence="3" id="KW-0560">Oxidoreductase</keyword>
<feature type="compositionally biased region" description="Polar residues" evidence="4">
    <location>
        <begin position="14"/>
        <end position="23"/>
    </location>
</feature>
<dbReference type="PRINTS" id="PR00080">
    <property type="entry name" value="SDRFAMILY"/>
</dbReference>
<gene>
    <name evidence="5" type="ORF">M409DRAFT_29785</name>
</gene>
<dbReference type="PANTHER" id="PTHR48107:SF26">
    <property type="entry name" value="OXIDOREDUCTASE, SHORT-CHAIN DEHYDROGENASE_REDUCTASE FAMILY (AFU_ORTHOLOGUE AFUA_4G05870)"/>
    <property type="match status" value="1"/>
</dbReference>
<dbReference type="Proteomes" id="UP000799537">
    <property type="component" value="Unassembled WGS sequence"/>
</dbReference>
<dbReference type="InterPro" id="IPR020904">
    <property type="entry name" value="Sc_DH/Rdtase_CS"/>
</dbReference>
<dbReference type="Pfam" id="PF13561">
    <property type="entry name" value="adh_short_C2"/>
    <property type="match status" value="1"/>
</dbReference>
<keyword evidence="6" id="KW-1185">Reference proteome</keyword>
<dbReference type="RefSeq" id="XP_033660674.1">
    <property type="nucleotide sequence ID" value="XM_033809621.1"/>
</dbReference>
<dbReference type="EMBL" id="ML993633">
    <property type="protein sequence ID" value="KAF2159785.1"/>
    <property type="molecule type" value="Genomic_DNA"/>
</dbReference>
<evidence type="ECO:0000256" key="2">
    <source>
        <dbReference type="ARBA" id="ARBA00022857"/>
    </source>
</evidence>
<sequence length="298" mass="32340">MSAEKPQFDIGHQPNIQHQTFPGSQADLDPAPSVAHVPSPDGGYKLYQAAGKLKDKKALITGGDSGIGRSTAVLFAMEGADSFIAYLPEEQKDAEETKALVEKYGRKCFLYPTNLKEQGNCKKVVEEAVKQLGAINVLFNNHAYQMMTQDISEISEEQWLHTFDTNIHPFFFLSKYALPHMKKGDTIINNASVNAYIGRPDLLDYTSTKGAIVSFTRGLSNQFVGKGIRVNAVAPGPVWTPLIPSTMTDEAIKQFTSPMGRPGQPSEIATCVVFLASTDSSQISGQTIHCNGGVIVNG</sequence>
<dbReference type="InterPro" id="IPR036291">
    <property type="entry name" value="NAD(P)-bd_dom_sf"/>
</dbReference>
<dbReference type="GeneID" id="54562893"/>
<feature type="region of interest" description="Disordered" evidence="4">
    <location>
        <begin position="1"/>
        <end position="34"/>
    </location>
</feature>
<evidence type="ECO:0000256" key="4">
    <source>
        <dbReference type="SAM" id="MobiDB-lite"/>
    </source>
</evidence>
<dbReference type="InterPro" id="IPR002347">
    <property type="entry name" value="SDR_fam"/>
</dbReference>
<dbReference type="PRINTS" id="PR00081">
    <property type="entry name" value="GDHRDH"/>
</dbReference>
<evidence type="ECO:0000313" key="5">
    <source>
        <dbReference type="EMBL" id="KAF2159785.1"/>
    </source>
</evidence>
<dbReference type="OrthoDB" id="47007at2759"/>
<dbReference type="AlphaFoldDB" id="A0A6A6BYK1"/>